<reference evidence="1 2" key="1">
    <citation type="submission" date="2020-08" db="EMBL/GenBank/DDBJ databases">
        <title>Sequencing the genomes of 1000 actinobacteria strains.</title>
        <authorList>
            <person name="Klenk H.-P."/>
        </authorList>
    </citation>
    <scope>NUCLEOTIDE SEQUENCE [LARGE SCALE GENOMIC DNA]</scope>
    <source>
        <strain evidence="1 2">DSM 105369</strain>
    </source>
</reference>
<gene>
    <name evidence="1" type="ORF">FHU39_003069</name>
</gene>
<evidence type="ECO:0000313" key="2">
    <source>
        <dbReference type="Proteomes" id="UP000559182"/>
    </source>
</evidence>
<evidence type="ECO:0000313" key="1">
    <source>
        <dbReference type="EMBL" id="MBB2893051.1"/>
    </source>
</evidence>
<accession>A0A839NED6</accession>
<protein>
    <recommendedName>
        <fullName evidence="3">Transcriptional regulator, AbiEi antitoxin, Type IV TA system</fullName>
    </recommendedName>
</protein>
<dbReference type="RefSeq" id="WP_183321419.1">
    <property type="nucleotide sequence ID" value="NZ_JACHVQ010000002.1"/>
</dbReference>
<organism evidence="1 2">
    <name type="scientific">Flexivirga oryzae</name>
    <dbReference type="NCBI Taxonomy" id="1794944"/>
    <lineage>
        <taxon>Bacteria</taxon>
        <taxon>Bacillati</taxon>
        <taxon>Actinomycetota</taxon>
        <taxon>Actinomycetes</taxon>
        <taxon>Micrococcales</taxon>
        <taxon>Dermacoccaceae</taxon>
        <taxon>Flexivirga</taxon>
    </lineage>
</organism>
<dbReference type="Proteomes" id="UP000559182">
    <property type="component" value="Unassembled WGS sequence"/>
</dbReference>
<evidence type="ECO:0008006" key="3">
    <source>
        <dbReference type="Google" id="ProtNLM"/>
    </source>
</evidence>
<dbReference type="EMBL" id="JACHVQ010000002">
    <property type="protein sequence ID" value="MBB2893051.1"/>
    <property type="molecule type" value="Genomic_DNA"/>
</dbReference>
<name>A0A839NED6_9MICO</name>
<comment type="caution">
    <text evidence="1">The sequence shown here is derived from an EMBL/GenBank/DDBJ whole genome shotgun (WGS) entry which is preliminary data.</text>
</comment>
<dbReference type="AlphaFoldDB" id="A0A839NED6"/>
<proteinExistence type="predicted"/>
<keyword evidence="2" id="KW-1185">Reference proteome</keyword>
<sequence length="322" mass="35930">MRTPERPLHPDDLLHTRDLLRRGVLPSEEARRGKATLRRIRRGSYIEQARWSELDAGNRFRALVVCSYESMRTSPPPTACLFAAAVLWGLPILGRWPDRVDVVTDSGASGGSKLIRRHRVAVVPDPVDLRGIPVTTVARTVVDLARIGDLAAGLVTADAALHEHKCTLAELDAEVAAIPPGAAGRRRAALAIHLADGRSESPGESLSRARIYEFGFTQPDLQMPLTDGGGCFGFSDFGWVNRRGEFDGELKYAEPDALWREKQREDRARRAGQPSERWVWDDALRGHPLRTVLRNAGIPRSRAPWRRWDPERQPIRTDAGFH</sequence>